<dbReference type="RefSeq" id="WP_150277543.1">
    <property type="nucleotide sequence ID" value="NZ_BMFF01000001.1"/>
</dbReference>
<evidence type="ECO:0008006" key="3">
    <source>
        <dbReference type="Google" id="ProtNLM"/>
    </source>
</evidence>
<comment type="caution">
    <text evidence="1">The sequence shown here is derived from an EMBL/GenBank/DDBJ whole genome shotgun (WGS) entry which is preliminary data.</text>
</comment>
<protein>
    <recommendedName>
        <fullName evidence="3">Phosphohydrolase</fullName>
    </recommendedName>
</protein>
<dbReference type="Proteomes" id="UP000638188">
    <property type="component" value="Unassembled WGS sequence"/>
</dbReference>
<gene>
    <name evidence="1" type="ORF">GCM10007418_03690</name>
</gene>
<sequence>MSWILTATGQQFDLVNPTPEMVHLEDIAHSLSRLPRFNGHTPMHYSVAEHSMRVAQLVPEACQLEALLHDATEAYVGDMVRPLKQMLPGYQEIERRIWLAICERFDLEPILPTCIHHADMVMLATERRDLMPKHPEQWECLQGIEPLPGRIKPFSQPHAKHVFFQNLMELLATTHRTKAQAGAA</sequence>
<reference evidence="2" key="1">
    <citation type="journal article" date="2019" name="Int. J. Syst. Evol. Microbiol.">
        <title>The Global Catalogue of Microorganisms (GCM) 10K type strain sequencing project: providing services to taxonomists for standard genome sequencing and annotation.</title>
        <authorList>
            <consortium name="The Broad Institute Genomics Platform"/>
            <consortium name="The Broad Institute Genome Sequencing Center for Infectious Disease"/>
            <person name="Wu L."/>
            <person name="Ma J."/>
        </authorList>
    </citation>
    <scope>NUCLEOTIDE SEQUENCE [LARGE SCALE GENOMIC DNA]</scope>
    <source>
        <strain evidence="2">CGMCC 1.12482</strain>
    </source>
</reference>
<keyword evidence="2" id="KW-1185">Reference proteome</keyword>
<dbReference type="SUPFAM" id="SSF109604">
    <property type="entry name" value="HD-domain/PDEase-like"/>
    <property type="match status" value="1"/>
</dbReference>
<dbReference type="Gene3D" id="1.10.3210.10">
    <property type="entry name" value="Hypothetical protein af1432"/>
    <property type="match status" value="1"/>
</dbReference>
<dbReference type="EMBL" id="BMFF01000001">
    <property type="protein sequence ID" value="GGC87163.1"/>
    <property type="molecule type" value="Genomic_DNA"/>
</dbReference>
<evidence type="ECO:0000313" key="2">
    <source>
        <dbReference type="Proteomes" id="UP000638188"/>
    </source>
</evidence>
<organism evidence="1 2">
    <name type="scientific">Halopseudomonas salina</name>
    <dbReference type="NCBI Taxonomy" id="1323744"/>
    <lineage>
        <taxon>Bacteria</taxon>
        <taxon>Pseudomonadati</taxon>
        <taxon>Pseudomonadota</taxon>
        <taxon>Gammaproteobacteria</taxon>
        <taxon>Pseudomonadales</taxon>
        <taxon>Pseudomonadaceae</taxon>
        <taxon>Halopseudomonas</taxon>
    </lineage>
</organism>
<accession>A0ABQ1NYJ0</accession>
<evidence type="ECO:0000313" key="1">
    <source>
        <dbReference type="EMBL" id="GGC87163.1"/>
    </source>
</evidence>
<proteinExistence type="predicted"/>
<name>A0ABQ1NYJ0_9GAMM</name>